<evidence type="ECO:0000313" key="9">
    <source>
        <dbReference type="Proteomes" id="UP000184322"/>
    </source>
</evidence>
<protein>
    <recommendedName>
        <fullName evidence="10">Aquaporin</fullName>
    </recommendedName>
</protein>
<dbReference type="GO" id="GO:0015250">
    <property type="term" value="F:water channel activity"/>
    <property type="evidence" value="ECO:0007669"/>
    <property type="project" value="TreeGrafter"/>
</dbReference>
<keyword evidence="3 6" id="KW-0812">Transmembrane</keyword>
<dbReference type="InterPro" id="IPR000425">
    <property type="entry name" value="MIP"/>
</dbReference>
<dbReference type="GO" id="GO:0005886">
    <property type="term" value="C:plasma membrane"/>
    <property type="evidence" value="ECO:0007669"/>
    <property type="project" value="TreeGrafter"/>
</dbReference>
<dbReference type="AlphaFoldDB" id="A0A1L4FT83"/>
<evidence type="ECO:0000256" key="3">
    <source>
        <dbReference type="ARBA" id="ARBA00022692"/>
    </source>
</evidence>
<evidence type="ECO:0000256" key="5">
    <source>
        <dbReference type="ARBA" id="ARBA00023136"/>
    </source>
</evidence>
<dbReference type="Proteomes" id="UP000184322">
    <property type="component" value="Chromosome"/>
</dbReference>
<feature type="transmembrane region" description="Helical" evidence="7">
    <location>
        <begin position="104"/>
        <end position="125"/>
    </location>
</feature>
<dbReference type="EMBL" id="CP017813">
    <property type="protein sequence ID" value="APJ38835.1"/>
    <property type="molecule type" value="Genomic_DNA"/>
</dbReference>
<feature type="transmembrane region" description="Helical" evidence="7">
    <location>
        <begin position="163"/>
        <end position="181"/>
    </location>
</feature>
<dbReference type="PANTHER" id="PTHR19139">
    <property type="entry name" value="AQUAPORIN TRANSPORTER"/>
    <property type="match status" value="1"/>
</dbReference>
<evidence type="ECO:0000313" key="8">
    <source>
        <dbReference type="EMBL" id="APJ38835.1"/>
    </source>
</evidence>
<dbReference type="KEGG" id="mpul:BLA55_02990"/>
<dbReference type="InterPro" id="IPR023271">
    <property type="entry name" value="Aquaporin-like"/>
</dbReference>
<comment type="subcellular location">
    <subcellularLocation>
        <location evidence="1">Membrane</location>
        <topology evidence="1">Multi-pass membrane protein</topology>
    </subcellularLocation>
</comment>
<accession>A0A1L4FT83</accession>
<reference evidence="9" key="1">
    <citation type="submission" date="2016-10" db="EMBL/GenBank/DDBJ databases">
        <authorList>
            <person name="Beylefeld A."/>
            <person name="Abolnik C."/>
        </authorList>
    </citation>
    <scope>NUCLEOTIDE SEQUENCE [LARGE SCALE GENOMIC DNA]</scope>
    <source>
        <strain evidence="9">B359_6</strain>
    </source>
</reference>
<evidence type="ECO:0000256" key="2">
    <source>
        <dbReference type="ARBA" id="ARBA00006175"/>
    </source>
</evidence>
<dbReference type="Gene3D" id="1.20.1080.10">
    <property type="entry name" value="Glycerol uptake facilitator protein"/>
    <property type="match status" value="1"/>
</dbReference>
<proteinExistence type="inferred from homology"/>
<evidence type="ECO:0008006" key="10">
    <source>
        <dbReference type="Google" id="ProtNLM"/>
    </source>
</evidence>
<sequence length="295" mass="32632">MFKFGAKNRPFAQEPKNVKTWLIHALSEFIGTIFISLGLAGLSTYINGEAVIEEYLGHLIIVGFFAGFVIVGLCLFIFLRWSCDLNPAVTLTRWLNGTNTTRYALMKFVMQFLGALVAAAIIYAAGTSAAKHGLHNEPIQALKAASKDLLGEQNNASLIDGSLWIFFIELVMTAILLFPIFSPNIRDEYRDLLIMFIISLDVWMGILGGTAAINPARGLAQQLPSLIFQQKELATNNLTLSVQYGTIAMVLGSWLSPFLYLGVAGFTREFVNPWVVGIIKFKNTRSENMTTPNQK</sequence>
<name>A0A1L4FT83_9BACT</name>
<evidence type="ECO:0000256" key="7">
    <source>
        <dbReference type="SAM" id="Phobius"/>
    </source>
</evidence>
<keyword evidence="9" id="KW-1185">Reference proteome</keyword>
<feature type="transmembrane region" description="Helical" evidence="7">
    <location>
        <begin position="58"/>
        <end position="83"/>
    </location>
</feature>
<dbReference type="InterPro" id="IPR034294">
    <property type="entry name" value="Aquaporin_transptr"/>
</dbReference>
<keyword evidence="5 7" id="KW-0472">Membrane</keyword>
<organism evidence="8 9">
    <name type="scientific">Mycoplasmopsis pullorum</name>
    <dbReference type="NCBI Taxonomy" id="48003"/>
    <lineage>
        <taxon>Bacteria</taxon>
        <taxon>Bacillati</taxon>
        <taxon>Mycoplasmatota</taxon>
        <taxon>Mycoplasmoidales</taxon>
        <taxon>Metamycoplasmataceae</taxon>
        <taxon>Mycoplasmopsis</taxon>
    </lineage>
</organism>
<dbReference type="STRING" id="48003.BLA55_02990"/>
<gene>
    <name evidence="8" type="ORF">BLA55_02990</name>
</gene>
<feature type="transmembrane region" description="Helical" evidence="7">
    <location>
        <begin position="193"/>
        <end position="213"/>
    </location>
</feature>
<feature type="transmembrane region" description="Helical" evidence="7">
    <location>
        <begin position="21"/>
        <end position="46"/>
    </location>
</feature>
<dbReference type="PRINTS" id="PR00783">
    <property type="entry name" value="MINTRINSICP"/>
</dbReference>
<evidence type="ECO:0000256" key="4">
    <source>
        <dbReference type="ARBA" id="ARBA00022989"/>
    </source>
</evidence>
<dbReference type="SUPFAM" id="SSF81338">
    <property type="entry name" value="Aquaporin-like"/>
    <property type="match status" value="1"/>
</dbReference>
<dbReference type="Pfam" id="PF00230">
    <property type="entry name" value="MIP"/>
    <property type="match status" value="1"/>
</dbReference>
<keyword evidence="4 7" id="KW-1133">Transmembrane helix</keyword>
<keyword evidence="6" id="KW-0813">Transport</keyword>
<dbReference type="PANTHER" id="PTHR19139:SF199">
    <property type="entry name" value="MIP17260P"/>
    <property type="match status" value="1"/>
</dbReference>
<evidence type="ECO:0000256" key="1">
    <source>
        <dbReference type="ARBA" id="ARBA00004141"/>
    </source>
</evidence>
<evidence type="ECO:0000256" key="6">
    <source>
        <dbReference type="RuleBase" id="RU000477"/>
    </source>
</evidence>
<feature type="transmembrane region" description="Helical" evidence="7">
    <location>
        <begin position="242"/>
        <end position="263"/>
    </location>
</feature>
<comment type="similarity">
    <text evidence="2 6">Belongs to the MIP/aquaporin (TC 1.A.8) family.</text>
</comment>